<evidence type="ECO:0000313" key="1">
    <source>
        <dbReference type="EMBL" id="MBN7823928.1"/>
    </source>
</evidence>
<name>A0A939DK24_9ALTE</name>
<gene>
    <name evidence="1" type="ORF">J0A66_01705</name>
</gene>
<dbReference type="Proteomes" id="UP000664654">
    <property type="component" value="Unassembled WGS sequence"/>
</dbReference>
<protein>
    <submittedName>
        <fullName evidence="1">Uncharacterized protein</fullName>
    </submittedName>
</protein>
<proteinExistence type="predicted"/>
<dbReference type="RefSeq" id="WP_206572031.1">
    <property type="nucleotide sequence ID" value="NZ_JAFKCV010000001.1"/>
</dbReference>
<keyword evidence="2" id="KW-1185">Reference proteome</keyword>
<accession>A0A939DK24</accession>
<sequence length="151" mass="17021">MKGVNAFEFIHSNRDIQVDGQKLRLSVYYHTHGGWFSDYQTNLRTHLLRFAHSELAAQIRATMHIQADISNLRVTDLFGTNRAYGNASPTSIAALMNSGLNKHGMLSNFQGEGLSHRQTTRLRELMHTRAVNFDDASVTVTDIEKPSTVFD</sequence>
<dbReference type="AlphaFoldDB" id="A0A939DK24"/>
<organism evidence="1 2">
    <name type="scientific">Bowmanella dokdonensis</name>
    <dbReference type="NCBI Taxonomy" id="751969"/>
    <lineage>
        <taxon>Bacteria</taxon>
        <taxon>Pseudomonadati</taxon>
        <taxon>Pseudomonadota</taxon>
        <taxon>Gammaproteobacteria</taxon>
        <taxon>Alteromonadales</taxon>
        <taxon>Alteromonadaceae</taxon>
        <taxon>Bowmanella</taxon>
    </lineage>
</organism>
<dbReference type="EMBL" id="JAFKCV010000001">
    <property type="protein sequence ID" value="MBN7823928.1"/>
    <property type="molecule type" value="Genomic_DNA"/>
</dbReference>
<reference evidence="1" key="1">
    <citation type="submission" date="2021-03" db="EMBL/GenBank/DDBJ databases">
        <title>novel species isolated from a fishpond in China.</title>
        <authorList>
            <person name="Lu H."/>
            <person name="Cai Z."/>
        </authorList>
    </citation>
    <scope>NUCLEOTIDE SEQUENCE</scope>
    <source>
        <strain evidence="1">JCM 30855</strain>
    </source>
</reference>
<comment type="caution">
    <text evidence="1">The sequence shown here is derived from an EMBL/GenBank/DDBJ whole genome shotgun (WGS) entry which is preliminary data.</text>
</comment>
<evidence type="ECO:0000313" key="2">
    <source>
        <dbReference type="Proteomes" id="UP000664654"/>
    </source>
</evidence>